<gene>
    <name evidence="2" type="ORF">SBD_7917</name>
</gene>
<name>M3FEG3_9ACTN</name>
<dbReference type="SUPFAM" id="SSF55486">
    <property type="entry name" value="Metalloproteases ('zincins'), catalytic domain"/>
    <property type="match status" value="1"/>
</dbReference>
<dbReference type="RefSeq" id="WP_005486370.1">
    <property type="nucleotide sequence ID" value="NZ_KB405097.1"/>
</dbReference>
<reference evidence="3" key="1">
    <citation type="journal article" date="2013" name="Genome Announc.">
        <title>Draft Genome Sequence of Streptomyces bottropensis ATCC 25435, a Bottromycin-Producing Actinomycete.</title>
        <authorList>
            <person name="Zhang H."/>
            <person name="Zhou W."/>
            <person name="Zhuang Y."/>
            <person name="Liang X."/>
            <person name="Liu T."/>
        </authorList>
    </citation>
    <scope>NUCLEOTIDE SEQUENCE [LARGE SCALE GENOMIC DNA]</scope>
    <source>
        <strain evidence="3">ATCC 25435</strain>
    </source>
</reference>
<proteinExistence type="predicted"/>
<feature type="signal peptide" evidence="1">
    <location>
        <begin position="1"/>
        <end position="32"/>
    </location>
</feature>
<dbReference type="InterPro" id="IPR024079">
    <property type="entry name" value="MetalloPept_cat_dom_sf"/>
</dbReference>
<accession>M3FEG3</accession>
<protein>
    <recommendedName>
        <fullName evidence="4">Peptidase M10 metallopeptidase domain-containing protein</fullName>
    </recommendedName>
</protein>
<keyword evidence="1" id="KW-0732">Signal</keyword>
<dbReference type="Proteomes" id="UP000030760">
    <property type="component" value="Unassembled WGS sequence"/>
</dbReference>
<sequence>MQVLFQRSARKIFTVMIMAGALFVGSVLTAQAASFDNMYKTDNTWWDCEDDSYFCRTDNGYLTFGIEAGMTTAGDNDVREVLRDEYGPTDLERHEHTGSEIQYDGSSETDIIFDWNDPPLPGGVYGQTWCNDAASEYECDQHYISFDNMGDGSANPWKAVVCHETGHAVGLTHGGEASPAQDYWDSDLGCMRTGGTVEQLISRTNLGSHNVGQINDVYVKP</sequence>
<evidence type="ECO:0000313" key="2">
    <source>
        <dbReference type="EMBL" id="EMF51200.1"/>
    </source>
</evidence>
<dbReference type="GeneID" id="96271062"/>
<dbReference type="EMBL" id="KB405097">
    <property type="protein sequence ID" value="EMF51200.1"/>
    <property type="molecule type" value="Genomic_DNA"/>
</dbReference>
<feature type="chain" id="PRO_5004033842" description="Peptidase M10 metallopeptidase domain-containing protein" evidence="1">
    <location>
        <begin position="33"/>
        <end position="221"/>
    </location>
</feature>
<organism evidence="2 3">
    <name type="scientific">Streptomyces bottropensis ATCC 25435</name>
    <dbReference type="NCBI Taxonomy" id="1054862"/>
    <lineage>
        <taxon>Bacteria</taxon>
        <taxon>Bacillati</taxon>
        <taxon>Actinomycetota</taxon>
        <taxon>Actinomycetes</taxon>
        <taxon>Kitasatosporales</taxon>
        <taxon>Streptomycetaceae</taxon>
        <taxon>Streptomyces</taxon>
    </lineage>
</organism>
<dbReference type="Gene3D" id="3.40.390.10">
    <property type="entry name" value="Collagenase (Catalytic Domain)"/>
    <property type="match status" value="1"/>
</dbReference>
<dbReference type="AlphaFoldDB" id="M3FEG3"/>
<evidence type="ECO:0000313" key="3">
    <source>
        <dbReference type="Proteomes" id="UP000030760"/>
    </source>
</evidence>
<evidence type="ECO:0000256" key="1">
    <source>
        <dbReference type="SAM" id="SignalP"/>
    </source>
</evidence>
<dbReference type="GO" id="GO:0008237">
    <property type="term" value="F:metallopeptidase activity"/>
    <property type="evidence" value="ECO:0007669"/>
    <property type="project" value="InterPro"/>
</dbReference>
<evidence type="ECO:0008006" key="4">
    <source>
        <dbReference type="Google" id="ProtNLM"/>
    </source>
</evidence>